<dbReference type="InParanoid" id="D6Z5P7"/>
<dbReference type="InterPro" id="IPR036280">
    <property type="entry name" value="Multihaem_cyt_sf"/>
</dbReference>
<protein>
    <submittedName>
        <fullName evidence="2">Uncharacterized protein</fullName>
    </submittedName>
</protein>
<dbReference type="PANTHER" id="PTHR35038">
    <property type="entry name" value="DISSIMILATORY SULFITE REDUCTASE SIRA"/>
    <property type="match status" value="1"/>
</dbReference>
<sequence>MIKEGMNIRGWLTGAGLLATVMVLVMVLDYARAGDTPLADIEAELTRSFGAEFYREDPHWRANACGACHAARPDRQQLYLLGDGNTTCTVCHTRGRASREPHPVGGVDSEAVTIPAEFSLDDQGRTTCLTCHDHTPACERRDRREKVNFLRPVPPTVEVVAGEPELLNFCYSCHHREDAEGYNPHEGQLDPIGAVEERRCLFCHSQVPDPEAEPARDYQLRKEMSVTCIGCHLLTPHAGAAEHLEQPSEKTLAAVQQAEQELGVVLPLDEKGRVTCATCHNPHEKGVFPPSHPAGKRYDEEQLPPEVYRKYEQMVRPGKPVRRDFRLGLPDFRSEVRPVSELKPERNMRLPAREGTLCAACHGAGGIDR</sequence>
<keyword evidence="3" id="KW-1185">Reference proteome</keyword>
<dbReference type="EMBL" id="CP001940">
    <property type="protein sequence ID" value="ADH86784.1"/>
    <property type="molecule type" value="Genomic_DNA"/>
</dbReference>
<keyword evidence="1" id="KW-0732">Signal</keyword>
<dbReference type="STRING" id="589865.DaAHT2_2113"/>
<dbReference type="Gene3D" id="1.10.1130.10">
    <property type="entry name" value="Flavocytochrome C3, Chain A"/>
    <property type="match status" value="1"/>
</dbReference>
<dbReference type="eggNOG" id="COG3043">
    <property type="taxonomic scope" value="Bacteria"/>
</dbReference>
<dbReference type="KEGG" id="dak:DaAHT2_2113"/>
<organism evidence="2 3">
    <name type="scientific">Desulfurivibrio alkaliphilus (strain DSM 19089 / UNIQEM U267 / AHT2)</name>
    <dbReference type="NCBI Taxonomy" id="589865"/>
    <lineage>
        <taxon>Bacteria</taxon>
        <taxon>Pseudomonadati</taxon>
        <taxon>Thermodesulfobacteriota</taxon>
        <taxon>Desulfobulbia</taxon>
        <taxon>Desulfobulbales</taxon>
        <taxon>Desulfobulbaceae</taxon>
        <taxon>Desulfurivibrio</taxon>
    </lineage>
</organism>
<dbReference type="AlphaFoldDB" id="D6Z5P7"/>
<dbReference type="Proteomes" id="UP000001508">
    <property type="component" value="Chromosome"/>
</dbReference>
<reference evidence="3" key="1">
    <citation type="submission" date="2010-02" db="EMBL/GenBank/DDBJ databases">
        <title>Complete sequence of Desulfurivibrio alkaliphilus AHT2.</title>
        <authorList>
            <consortium name="US DOE Joint Genome Institute"/>
            <person name="Pitluck S."/>
            <person name="Chertkov O."/>
            <person name="Detter J.C."/>
            <person name="Han C."/>
            <person name="Tapia R."/>
            <person name="Larimer F."/>
            <person name="Land M."/>
            <person name="Hauser L."/>
            <person name="Kyrpides N."/>
            <person name="Mikhailova N."/>
            <person name="Sorokin D.Y."/>
            <person name="Muyzer G."/>
            <person name="Woyke T."/>
        </authorList>
    </citation>
    <scope>NUCLEOTIDE SEQUENCE [LARGE SCALE GENOMIC DNA]</scope>
    <source>
        <strain evidence="3">DSM 19089 / UNIQEM U267 / AHT2</strain>
    </source>
</reference>
<evidence type="ECO:0000256" key="1">
    <source>
        <dbReference type="ARBA" id="ARBA00022729"/>
    </source>
</evidence>
<accession>D6Z5P7</accession>
<evidence type="ECO:0000313" key="2">
    <source>
        <dbReference type="EMBL" id="ADH86784.1"/>
    </source>
</evidence>
<proteinExistence type="predicted"/>
<dbReference type="HOGENOM" id="CLU_749503_0_0_7"/>
<dbReference type="SUPFAM" id="SSF48695">
    <property type="entry name" value="Multiheme cytochromes"/>
    <property type="match status" value="1"/>
</dbReference>
<name>D6Z5P7_DESAT</name>
<gene>
    <name evidence="2" type="ordered locus">DaAHT2_2113</name>
</gene>
<dbReference type="InterPro" id="IPR051829">
    <property type="entry name" value="Multiheme_Cytochr_ET"/>
</dbReference>
<evidence type="ECO:0000313" key="3">
    <source>
        <dbReference type="Proteomes" id="UP000001508"/>
    </source>
</evidence>